<comment type="caution">
    <text evidence="2">The sequence shown here is derived from an EMBL/GenBank/DDBJ whole genome shotgun (WGS) entry which is preliminary data.</text>
</comment>
<dbReference type="Proteomes" id="UP000289738">
    <property type="component" value="Chromosome A06"/>
</dbReference>
<feature type="region of interest" description="Disordered" evidence="1">
    <location>
        <begin position="89"/>
        <end position="140"/>
    </location>
</feature>
<gene>
    <name evidence="2" type="ORF">Ahy_A06g029018</name>
</gene>
<sequence>MADVFEEQFPSHHNNTQTRNLTPKHREATPHTHGRIANAIRQTTPPQNKENGSAVIETRAPEDLGGKAAQIIQDLYLRVQELKGRVITKEGHHTENGSHATSRSRSCSETGRLRSPKRRHSKRHEHSISRDPEHWRNADDDQCHRETKCTRSEHVIMGATPFTERILKAKLPKGFDKPRNMKYDGTRDPQEYLNSFRGQDEPGRGHRCGSMQGLSVTIARPMTKWFNAFPNGSITSFHDISRKFMAKFTTRITKAKHPIILLGVTQK</sequence>
<feature type="region of interest" description="Disordered" evidence="1">
    <location>
        <begin position="1"/>
        <end position="29"/>
    </location>
</feature>
<feature type="compositionally biased region" description="Polar residues" evidence="1">
    <location>
        <begin position="97"/>
        <end position="109"/>
    </location>
</feature>
<proteinExistence type="predicted"/>
<feature type="compositionally biased region" description="Basic residues" evidence="1">
    <location>
        <begin position="114"/>
        <end position="125"/>
    </location>
</feature>
<dbReference type="AlphaFoldDB" id="A0A445CS84"/>
<organism evidence="2 3">
    <name type="scientific">Arachis hypogaea</name>
    <name type="common">Peanut</name>
    <dbReference type="NCBI Taxonomy" id="3818"/>
    <lineage>
        <taxon>Eukaryota</taxon>
        <taxon>Viridiplantae</taxon>
        <taxon>Streptophyta</taxon>
        <taxon>Embryophyta</taxon>
        <taxon>Tracheophyta</taxon>
        <taxon>Spermatophyta</taxon>
        <taxon>Magnoliopsida</taxon>
        <taxon>eudicotyledons</taxon>
        <taxon>Gunneridae</taxon>
        <taxon>Pentapetalae</taxon>
        <taxon>rosids</taxon>
        <taxon>fabids</taxon>
        <taxon>Fabales</taxon>
        <taxon>Fabaceae</taxon>
        <taxon>Papilionoideae</taxon>
        <taxon>50 kb inversion clade</taxon>
        <taxon>dalbergioids sensu lato</taxon>
        <taxon>Dalbergieae</taxon>
        <taxon>Pterocarpus clade</taxon>
        <taxon>Arachis</taxon>
    </lineage>
</organism>
<keyword evidence="3" id="KW-1185">Reference proteome</keyword>
<feature type="compositionally biased region" description="Basic and acidic residues" evidence="1">
    <location>
        <begin position="126"/>
        <end position="140"/>
    </location>
</feature>
<feature type="compositionally biased region" description="Polar residues" evidence="1">
    <location>
        <begin position="11"/>
        <end position="21"/>
    </location>
</feature>
<name>A0A445CS84_ARAHY</name>
<reference evidence="2 3" key="1">
    <citation type="submission" date="2019-01" db="EMBL/GenBank/DDBJ databases">
        <title>Sequencing of cultivated peanut Arachis hypogaea provides insights into genome evolution and oil improvement.</title>
        <authorList>
            <person name="Chen X."/>
        </authorList>
    </citation>
    <scope>NUCLEOTIDE SEQUENCE [LARGE SCALE GENOMIC DNA]</scope>
    <source>
        <strain evidence="3">cv. Fuhuasheng</strain>
        <tissue evidence="2">Leaves</tissue>
    </source>
</reference>
<dbReference type="EMBL" id="SDMP01000006">
    <property type="protein sequence ID" value="RYR53777.1"/>
    <property type="molecule type" value="Genomic_DNA"/>
</dbReference>
<evidence type="ECO:0000313" key="2">
    <source>
        <dbReference type="EMBL" id="RYR53777.1"/>
    </source>
</evidence>
<evidence type="ECO:0000256" key="1">
    <source>
        <dbReference type="SAM" id="MobiDB-lite"/>
    </source>
</evidence>
<accession>A0A445CS84</accession>
<evidence type="ECO:0000313" key="3">
    <source>
        <dbReference type="Proteomes" id="UP000289738"/>
    </source>
</evidence>
<protein>
    <submittedName>
        <fullName evidence="2">Uncharacterized protein</fullName>
    </submittedName>
</protein>